<reference evidence="1 2" key="2">
    <citation type="journal article" date="2010" name="J. Bacteriol.">
        <title>Genome sequence of the polysaccharide-degrading, thermophilic anaerobe Spirochaeta thermophila DSM 6192.</title>
        <authorList>
            <person name="Angelov A."/>
            <person name="Liebl S."/>
            <person name="Ballschmiter M."/>
            <person name="Bomeke M."/>
            <person name="Lehmann R."/>
            <person name="Liesegang H."/>
            <person name="Daniel R."/>
            <person name="Liebl W."/>
        </authorList>
    </citation>
    <scope>NUCLEOTIDE SEQUENCE [LARGE SCALE GENOMIC DNA]</scope>
    <source>
        <strain evidence="2">ATCC 49972 / DSM 6192 / RI 19.B1</strain>
    </source>
</reference>
<protein>
    <submittedName>
        <fullName evidence="1">Uncharacterized protein</fullName>
    </submittedName>
</protein>
<proteinExistence type="predicted"/>
<dbReference type="HOGENOM" id="CLU_3157972_0_0_12"/>
<dbReference type="Proteomes" id="UP000001296">
    <property type="component" value="Chromosome"/>
</dbReference>
<sequence>MPGKGPYISEDAAHLGFGNLHEQIGEVLLSVIMPPDTCFHKRKRGFPR</sequence>
<organism evidence="1 2">
    <name type="scientific">Winmispira thermophila (strain ATCC 49972 / DSM 6192 / RI 19.B1)</name>
    <name type="common">Spirochaeta thermophila</name>
    <dbReference type="NCBI Taxonomy" id="665571"/>
    <lineage>
        <taxon>Bacteria</taxon>
        <taxon>Pseudomonadati</taxon>
        <taxon>Spirochaetota</taxon>
        <taxon>Spirochaetia</taxon>
        <taxon>Winmispirales</taxon>
        <taxon>Winmispiraceae</taxon>
        <taxon>Winmispira</taxon>
    </lineage>
</organism>
<evidence type="ECO:0000313" key="1">
    <source>
        <dbReference type="EMBL" id="ADN02714.1"/>
    </source>
</evidence>
<name>E0RP52_WINT6</name>
<dbReference type="PaxDb" id="665571-STHERM_c17790"/>
<dbReference type="KEGG" id="sta:STHERM_c17790"/>
<evidence type="ECO:0000313" key="2">
    <source>
        <dbReference type="Proteomes" id="UP000001296"/>
    </source>
</evidence>
<reference key="1">
    <citation type="submission" date="2009-08" db="EMBL/GenBank/DDBJ databases">
        <title>The genome sequence of Spirochaeta thermophila DSM6192.</title>
        <authorList>
            <person name="Angelov A."/>
            <person name="Mientus M."/>
            <person name="Wittenberg S."/>
            <person name="Lehmann R."/>
            <person name="Liesegang H."/>
            <person name="Daniel R."/>
            <person name="Liebl W."/>
        </authorList>
    </citation>
    <scope>NUCLEOTIDE SEQUENCE</scope>
    <source>
        <strain>DSM 6192</strain>
    </source>
</reference>
<dbReference type="AlphaFoldDB" id="E0RP52"/>
<dbReference type="EMBL" id="CP001698">
    <property type="protein sequence ID" value="ADN02714.1"/>
    <property type="molecule type" value="Genomic_DNA"/>
</dbReference>
<accession>E0RP52</accession>
<gene>
    <name evidence="1" type="ordered locus">STHERM_c17790</name>
</gene>